<feature type="transmembrane region" description="Helical" evidence="1">
    <location>
        <begin position="335"/>
        <end position="356"/>
    </location>
</feature>
<feature type="transmembrane region" description="Helical" evidence="1">
    <location>
        <begin position="74"/>
        <end position="92"/>
    </location>
</feature>
<comment type="caution">
    <text evidence="2">The sequence shown here is derived from an EMBL/GenBank/DDBJ whole genome shotgun (WGS) entry which is preliminary data.</text>
</comment>
<feature type="transmembrane region" description="Helical" evidence="1">
    <location>
        <begin position="362"/>
        <end position="381"/>
    </location>
</feature>
<dbReference type="EMBL" id="JAKVTV010000003">
    <property type="protein sequence ID" value="MCH4823808.1"/>
    <property type="molecule type" value="Genomic_DNA"/>
</dbReference>
<dbReference type="Proteomes" id="UP001139226">
    <property type="component" value="Unassembled WGS sequence"/>
</dbReference>
<feature type="transmembrane region" description="Helical" evidence="1">
    <location>
        <begin position="220"/>
        <end position="243"/>
    </location>
</feature>
<sequence>MLGGILLIFILFLISQILFSEMARKHKFFDKSKMNYLFFYHFFFAGVYYTYALYNNSDSKLYFWRPQLSNESWFSFYGTSTTFIDFLSYPFINFFGFSYEMMMAIYAWMGYLGFVYAYLFFRKNIPIKIKVFKGVDLLTLILFLPNMHFWTASLGKGAPIFMGLMMFAYAIGEPKKRWGILLIGSLITYYIRPHVFLFIAVGTVLGYFTGKEKIAFWKKAMVFIVMTGSLVIMQDSILGIAGLQDSENLVEGFENFSEDRANALSSSGSGVDMVNYPLPLKLFTFWFRPLFFDAPGFLGLIVSVENLIYLFLFFKILKKDFIKFLKKSPISVKMSLTTFFLASLAMAFVMSNLGIIMRQKSMVMYFLFFVIYYYLAQKKYVSMMIRKRKLEMLKKKRQDEIAVAYSIE</sequence>
<keyword evidence="1" id="KW-0812">Transmembrane</keyword>
<organism evidence="2 3">
    <name type="scientific">Christiangramia lutea</name>
    <dbReference type="NCBI Taxonomy" id="1607951"/>
    <lineage>
        <taxon>Bacteria</taxon>
        <taxon>Pseudomonadati</taxon>
        <taxon>Bacteroidota</taxon>
        <taxon>Flavobacteriia</taxon>
        <taxon>Flavobacteriales</taxon>
        <taxon>Flavobacteriaceae</taxon>
        <taxon>Christiangramia</taxon>
    </lineage>
</organism>
<name>A0A9X1V7E2_9FLAO</name>
<protein>
    <submittedName>
        <fullName evidence="2">Uncharacterized protein</fullName>
    </submittedName>
</protein>
<feature type="transmembrane region" description="Helical" evidence="1">
    <location>
        <begin position="294"/>
        <end position="314"/>
    </location>
</feature>
<evidence type="ECO:0000313" key="3">
    <source>
        <dbReference type="Proteomes" id="UP001139226"/>
    </source>
</evidence>
<gene>
    <name evidence="2" type="ORF">ML462_11565</name>
</gene>
<dbReference type="AlphaFoldDB" id="A0A9X1V7E2"/>
<accession>A0A9X1V7E2</accession>
<feature type="transmembrane region" description="Helical" evidence="1">
    <location>
        <begin position="35"/>
        <end position="54"/>
    </location>
</feature>
<evidence type="ECO:0000256" key="1">
    <source>
        <dbReference type="SAM" id="Phobius"/>
    </source>
</evidence>
<feature type="transmembrane region" description="Helical" evidence="1">
    <location>
        <begin position="178"/>
        <end position="208"/>
    </location>
</feature>
<evidence type="ECO:0000313" key="2">
    <source>
        <dbReference type="EMBL" id="MCH4823808.1"/>
    </source>
</evidence>
<feature type="transmembrane region" description="Helical" evidence="1">
    <location>
        <begin position="154"/>
        <end position="172"/>
    </location>
</feature>
<proteinExistence type="predicted"/>
<keyword evidence="1" id="KW-0472">Membrane</keyword>
<keyword evidence="1" id="KW-1133">Transmembrane helix</keyword>
<feature type="transmembrane region" description="Helical" evidence="1">
    <location>
        <begin position="104"/>
        <end position="121"/>
    </location>
</feature>
<feature type="transmembrane region" description="Helical" evidence="1">
    <location>
        <begin position="6"/>
        <end position="23"/>
    </location>
</feature>
<reference evidence="2" key="1">
    <citation type="submission" date="2022-03" db="EMBL/GenBank/DDBJ databases">
        <title>Gramella crocea sp. nov., isolated from activated sludge of a seafood processing plant.</title>
        <authorList>
            <person name="Zhang X."/>
        </authorList>
    </citation>
    <scope>NUCLEOTIDE SEQUENCE</scope>
    <source>
        <strain evidence="2">YJ019</strain>
    </source>
</reference>
<keyword evidence="3" id="KW-1185">Reference proteome</keyword>
<dbReference type="RefSeq" id="WP_240713975.1">
    <property type="nucleotide sequence ID" value="NZ_JAKVTV010000003.1"/>
</dbReference>